<gene>
    <name evidence="9" type="primary">LOC106742437</name>
</gene>
<evidence type="ECO:0000313" key="9">
    <source>
        <dbReference type="RefSeq" id="XP_014470852.1"/>
    </source>
</evidence>
<dbReference type="InterPro" id="IPR036589">
    <property type="entry name" value="HCY_dom_sf"/>
</dbReference>
<evidence type="ECO:0000259" key="7">
    <source>
        <dbReference type="PROSITE" id="PS50970"/>
    </source>
</evidence>
<dbReference type="OrthoDB" id="261426at2759"/>
<dbReference type="GO" id="GO:0046872">
    <property type="term" value="F:metal ion binding"/>
    <property type="evidence" value="ECO:0007669"/>
    <property type="project" value="UniProtKB-KW"/>
</dbReference>
<dbReference type="Proteomes" id="UP000515204">
    <property type="component" value="Unplaced"/>
</dbReference>
<dbReference type="GO" id="GO:0009086">
    <property type="term" value="P:methionine biosynthetic process"/>
    <property type="evidence" value="ECO:0007669"/>
    <property type="project" value="TreeGrafter"/>
</dbReference>
<dbReference type="Gene3D" id="3.20.20.330">
    <property type="entry name" value="Homocysteine-binding-like domain"/>
    <property type="match status" value="1"/>
</dbReference>
<evidence type="ECO:0000256" key="6">
    <source>
        <dbReference type="PROSITE-ProRule" id="PRU00333"/>
    </source>
</evidence>
<protein>
    <submittedName>
        <fullName evidence="9">Selenocysteine methyltransferase-like</fullName>
    </submittedName>
</protein>
<dbReference type="GO" id="GO:0032259">
    <property type="term" value="P:methylation"/>
    <property type="evidence" value="ECO:0007669"/>
    <property type="project" value="UniProtKB-KW"/>
</dbReference>
<comment type="pathway">
    <text evidence="5">Amino-acid biosynthesis; L-methionine biosynthesis via de novo pathway.</text>
</comment>
<dbReference type="RefSeq" id="XP_014470852.1">
    <property type="nucleotide sequence ID" value="XM_014615366.1"/>
</dbReference>
<dbReference type="InterPro" id="IPR051486">
    <property type="entry name" value="Hcy_S-methyltransferase"/>
</dbReference>
<keyword evidence="1" id="KW-0489">Methyltransferase</keyword>
<feature type="domain" description="Hcy-binding" evidence="7">
    <location>
        <begin position="1"/>
        <end position="309"/>
    </location>
</feature>
<name>A0A6P3WY47_DINQU</name>
<reference evidence="9" key="1">
    <citation type="submission" date="2025-08" db="UniProtKB">
        <authorList>
            <consortium name="RefSeq"/>
        </authorList>
    </citation>
    <scope>IDENTIFICATION</scope>
</reference>
<accession>A0A6P3WY47</accession>
<evidence type="ECO:0000313" key="8">
    <source>
        <dbReference type="Proteomes" id="UP000515204"/>
    </source>
</evidence>
<dbReference type="PROSITE" id="PS50970">
    <property type="entry name" value="HCY"/>
    <property type="match status" value="1"/>
</dbReference>
<organism evidence="8 9">
    <name type="scientific">Dinoponera quadriceps</name>
    <name type="common">South American ant</name>
    <dbReference type="NCBI Taxonomy" id="609295"/>
    <lineage>
        <taxon>Eukaryota</taxon>
        <taxon>Metazoa</taxon>
        <taxon>Ecdysozoa</taxon>
        <taxon>Arthropoda</taxon>
        <taxon>Hexapoda</taxon>
        <taxon>Insecta</taxon>
        <taxon>Pterygota</taxon>
        <taxon>Neoptera</taxon>
        <taxon>Endopterygota</taxon>
        <taxon>Hymenoptera</taxon>
        <taxon>Apocrita</taxon>
        <taxon>Aculeata</taxon>
        <taxon>Formicoidea</taxon>
        <taxon>Formicidae</taxon>
        <taxon>Ponerinae</taxon>
        <taxon>Ponerini</taxon>
        <taxon>Dinoponera</taxon>
    </lineage>
</organism>
<dbReference type="GeneID" id="106742437"/>
<dbReference type="KEGG" id="dqu:106742437"/>
<dbReference type="AlphaFoldDB" id="A0A6P3WY47"/>
<evidence type="ECO:0000256" key="3">
    <source>
        <dbReference type="ARBA" id="ARBA00022723"/>
    </source>
</evidence>
<comment type="caution">
    <text evidence="6">Lacks conserved residue(s) required for the propagation of feature annotation.</text>
</comment>
<keyword evidence="8" id="KW-1185">Reference proteome</keyword>
<evidence type="ECO:0000256" key="1">
    <source>
        <dbReference type="ARBA" id="ARBA00022603"/>
    </source>
</evidence>
<dbReference type="GO" id="GO:0008898">
    <property type="term" value="F:S-adenosylmethionine-homocysteine S-methyltransferase activity"/>
    <property type="evidence" value="ECO:0007669"/>
    <property type="project" value="TreeGrafter"/>
</dbReference>
<dbReference type="PANTHER" id="PTHR46015:SF1">
    <property type="entry name" value="HOMOCYSTEINE S-METHYLTRANSFERASE-LIKE ISOFORM 1"/>
    <property type="match status" value="1"/>
</dbReference>
<keyword evidence="3" id="KW-0479">Metal-binding</keyword>
<dbReference type="SUPFAM" id="SSF82282">
    <property type="entry name" value="Homocysteine S-methyltransferase"/>
    <property type="match status" value="1"/>
</dbReference>
<dbReference type="Pfam" id="PF02574">
    <property type="entry name" value="S-methyl_trans"/>
    <property type="match status" value="1"/>
</dbReference>
<evidence type="ECO:0000256" key="4">
    <source>
        <dbReference type="ARBA" id="ARBA00022833"/>
    </source>
</evidence>
<keyword evidence="4" id="KW-0862">Zinc</keyword>
<proteinExistence type="predicted"/>
<evidence type="ECO:0000256" key="5">
    <source>
        <dbReference type="ARBA" id="ARBA00034478"/>
    </source>
</evidence>
<evidence type="ECO:0000256" key="2">
    <source>
        <dbReference type="ARBA" id="ARBA00022679"/>
    </source>
</evidence>
<dbReference type="InterPro" id="IPR003726">
    <property type="entry name" value="HCY_dom"/>
</dbReference>
<dbReference type="GO" id="GO:0033528">
    <property type="term" value="P:S-methylmethionine cycle"/>
    <property type="evidence" value="ECO:0007669"/>
    <property type="project" value="TreeGrafter"/>
</dbReference>
<dbReference type="PANTHER" id="PTHR46015">
    <property type="entry name" value="ZGC:172121"/>
    <property type="match status" value="1"/>
</dbReference>
<keyword evidence="2" id="KW-0808">Transferase</keyword>
<sequence length="335" mass="37617">MNKITVIDGDTVMQLYRNLNSDLRLSPNMDIKAFKYNRFAVYKTHLDFLRAGARIIKTNTSRVTTSSIQEHLGIIGPEATSFFATAVELAQKAVFKYYEETGGDTSNVEEFKRNGPQVAGCCSGYATSNLQNKNEDYWNYVSSDCVKRWHRLRIQALINAGVDLLALDDVSCQMEAEVFMDLLRQFRTARAWITFLCKSDTELLDGSDFVKVATRFYHSLPGQIIAIGFCCSDLDQGLLLLENIYAQTLNNPIPLLVDIAYFNDDSSLVVDTSEALEYYVQRWMSYGVSYISGNYSVCADDTKIISNIVKTLQHSGASSATTRSSRSEENKSKLS</sequence>